<evidence type="ECO:0000313" key="2">
    <source>
        <dbReference type="EMBL" id="KAK4124714.1"/>
    </source>
</evidence>
<dbReference type="GeneID" id="87823627"/>
<reference evidence="2" key="1">
    <citation type="journal article" date="2023" name="Mol. Phylogenet. Evol.">
        <title>Genome-scale phylogeny and comparative genomics of the fungal order Sordariales.</title>
        <authorList>
            <person name="Hensen N."/>
            <person name="Bonometti L."/>
            <person name="Westerberg I."/>
            <person name="Brannstrom I.O."/>
            <person name="Guillou S."/>
            <person name="Cros-Aarteil S."/>
            <person name="Calhoun S."/>
            <person name="Haridas S."/>
            <person name="Kuo A."/>
            <person name="Mondo S."/>
            <person name="Pangilinan J."/>
            <person name="Riley R."/>
            <person name="LaButti K."/>
            <person name="Andreopoulos B."/>
            <person name="Lipzen A."/>
            <person name="Chen C."/>
            <person name="Yan M."/>
            <person name="Daum C."/>
            <person name="Ng V."/>
            <person name="Clum A."/>
            <person name="Steindorff A."/>
            <person name="Ohm R.A."/>
            <person name="Martin F."/>
            <person name="Silar P."/>
            <person name="Natvig D.O."/>
            <person name="Lalanne C."/>
            <person name="Gautier V."/>
            <person name="Ament-Velasquez S.L."/>
            <person name="Kruys A."/>
            <person name="Hutchinson M.I."/>
            <person name="Powell A.J."/>
            <person name="Barry K."/>
            <person name="Miller A.N."/>
            <person name="Grigoriev I.V."/>
            <person name="Debuchy R."/>
            <person name="Gladieux P."/>
            <person name="Hiltunen Thoren M."/>
            <person name="Johannesson H."/>
        </authorList>
    </citation>
    <scope>NUCLEOTIDE SEQUENCE</scope>
    <source>
        <strain evidence="2">CBS 731.68</strain>
    </source>
</reference>
<sequence length="516" mass="55489">MATASRLQRAATRQHPPGPGSQRRVRVVPAAHNVNSSSSSGKQLPAQIPAGSHSQYAQRNQGLPLAVNSQPQKRKRKFSWLCCGDYGRAAAIWGCLAVISPLSYFLLDWFRSQDETYAKRIYEEQRYQSDIEAKRLCVELKAAQLPWSHLGLDCDQIFQSPLPTRYHVVENTVAQAARTPSKVQAGMLAALKVAWGLQGTDALLTILSTCLLAGITVWVILPGRRSPATSYRKLECRSLSELGSESEGHRTATYSPRQNWQDMRVRLRLQRSFLPHKEPSSHAEGSTLCGDGRTATGELLVPSSHTQSTTDNDGDASEESTASETAMSLRLAHTSNRKATQNHLKRAEGAAVVTAVSVSKSARAAAAPKGSTTPSTTASASSSMRSGQSLLPYWTWGGLSPTRSVELTATKASALPSATPPSPISISTSSQPPSSLCRSSGGPGAGSSSQQDKPTRTMSSSWDAPSRTETAARAAAVPRTSTSPPGPDTCAAGEQQRYKHQKVWSTYVEAVYFLLD</sequence>
<evidence type="ECO:0000313" key="3">
    <source>
        <dbReference type="Proteomes" id="UP001302602"/>
    </source>
</evidence>
<feature type="compositionally biased region" description="Low complexity" evidence="1">
    <location>
        <begin position="424"/>
        <end position="440"/>
    </location>
</feature>
<dbReference type="EMBL" id="MU853226">
    <property type="protein sequence ID" value="KAK4124714.1"/>
    <property type="molecule type" value="Genomic_DNA"/>
</dbReference>
<name>A0AAN6U1T4_9PEZI</name>
<evidence type="ECO:0000256" key="1">
    <source>
        <dbReference type="SAM" id="MobiDB-lite"/>
    </source>
</evidence>
<feature type="compositionally biased region" description="Low complexity" evidence="1">
    <location>
        <begin position="362"/>
        <end position="383"/>
    </location>
</feature>
<feature type="region of interest" description="Disordered" evidence="1">
    <location>
        <begin position="275"/>
        <end position="326"/>
    </location>
</feature>
<keyword evidence="3" id="KW-1185">Reference proteome</keyword>
<reference evidence="2" key="2">
    <citation type="submission" date="2023-05" db="EMBL/GenBank/DDBJ databases">
        <authorList>
            <consortium name="Lawrence Berkeley National Laboratory"/>
            <person name="Steindorff A."/>
            <person name="Hensen N."/>
            <person name="Bonometti L."/>
            <person name="Westerberg I."/>
            <person name="Brannstrom I.O."/>
            <person name="Guillou S."/>
            <person name="Cros-Aarteil S."/>
            <person name="Calhoun S."/>
            <person name="Haridas S."/>
            <person name="Kuo A."/>
            <person name="Mondo S."/>
            <person name="Pangilinan J."/>
            <person name="Riley R."/>
            <person name="Labutti K."/>
            <person name="Andreopoulos B."/>
            <person name="Lipzen A."/>
            <person name="Chen C."/>
            <person name="Yanf M."/>
            <person name="Daum C."/>
            <person name="Ng V."/>
            <person name="Clum A."/>
            <person name="Ohm R."/>
            <person name="Martin F."/>
            <person name="Silar P."/>
            <person name="Natvig D."/>
            <person name="Lalanne C."/>
            <person name="Gautier V."/>
            <person name="Ament-Velasquez S.L."/>
            <person name="Kruys A."/>
            <person name="Hutchinson M.I."/>
            <person name="Powell A.J."/>
            <person name="Barry K."/>
            <person name="Miller A.N."/>
            <person name="Grigoriev I.V."/>
            <person name="Debuchy R."/>
            <person name="Gladieux P."/>
            <person name="Thoren M.H."/>
            <person name="Johannesson H."/>
        </authorList>
    </citation>
    <scope>NUCLEOTIDE SEQUENCE</scope>
    <source>
        <strain evidence="2">CBS 731.68</strain>
    </source>
</reference>
<proteinExistence type="predicted"/>
<feature type="region of interest" description="Disordered" evidence="1">
    <location>
        <begin position="362"/>
        <end position="386"/>
    </location>
</feature>
<feature type="compositionally biased region" description="Polar residues" evidence="1">
    <location>
        <begin position="33"/>
        <end position="42"/>
    </location>
</feature>
<comment type="caution">
    <text evidence="2">The sequence shown here is derived from an EMBL/GenBank/DDBJ whole genome shotgun (WGS) entry which is preliminary data.</text>
</comment>
<feature type="region of interest" description="Disordered" evidence="1">
    <location>
        <begin position="414"/>
        <end position="498"/>
    </location>
</feature>
<dbReference type="Proteomes" id="UP001302602">
    <property type="component" value="Unassembled WGS sequence"/>
</dbReference>
<accession>A0AAN6U1T4</accession>
<feature type="region of interest" description="Disordered" evidence="1">
    <location>
        <begin position="1"/>
        <end position="53"/>
    </location>
</feature>
<dbReference type="AlphaFoldDB" id="A0AAN6U1T4"/>
<feature type="compositionally biased region" description="Polar residues" evidence="1">
    <location>
        <begin position="450"/>
        <end position="469"/>
    </location>
</feature>
<protein>
    <submittedName>
        <fullName evidence="2">Uncharacterized protein</fullName>
    </submittedName>
</protein>
<dbReference type="RefSeq" id="XP_062648485.1">
    <property type="nucleotide sequence ID" value="XM_062786857.1"/>
</dbReference>
<gene>
    <name evidence="2" type="ORF">N657DRAFT_330583</name>
</gene>
<organism evidence="2 3">
    <name type="scientific">Parathielavia appendiculata</name>
    <dbReference type="NCBI Taxonomy" id="2587402"/>
    <lineage>
        <taxon>Eukaryota</taxon>
        <taxon>Fungi</taxon>
        <taxon>Dikarya</taxon>
        <taxon>Ascomycota</taxon>
        <taxon>Pezizomycotina</taxon>
        <taxon>Sordariomycetes</taxon>
        <taxon>Sordariomycetidae</taxon>
        <taxon>Sordariales</taxon>
        <taxon>Chaetomiaceae</taxon>
        <taxon>Parathielavia</taxon>
    </lineage>
</organism>